<dbReference type="PANTHER" id="PTHR11820">
    <property type="entry name" value="ACYLPYRUVASE"/>
    <property type="match status" value="1"/>
</dbReference>
<comment type="similarity">
    <text evidence="1">Belongs to the FAH family.</text>
</comment>
<dbReference type="InterPro" id="IPR011234">
    <property type="entry name" value="Fumarylacetoacetase-like_C"/>
</dbReference>
<keyword evidence="9" id="KW-0413">Isomerase</keyword>
<dbReference type="Gene3D" id="3.90.850.10">
    <property type="entry name" value="Fumarylacetoacetase-like, C-terminal domain"/>
    <property type="match status" value="1"/>
</dbReference>
<evidence type="ECO:0000256" key="5">
    <source>
        <dbReference type="ARBA" id="ARBA00057150"/>
    </source>
</evidence>
<dbReference type="GO" id="GO:0018800">
    <property type="term" value="F:5-oxopent-3-ene-1,2,5-tricarboxylate decarboxylase activity"/>
    <property type="evidence" value="ECO:0007669"/>
    <property type="project" value="UniProtKB-EC"/>
</dbReference>
<dbReference type="KEGG" id="rtg:NCTC13098_00846"/>
<gene>
    <name evidence="9" type="ORF">NCTC13098_00846</name>
</gene>
<comment type="function">
    <text evidence="5">Decarboxylates OPET (5-oxo-pent-3-ene-1,2,5-tricarboxylic acid) into HHDD (2-hydroxy-hept-2,4-diene-1,7-dioate) and isomerizes it to OHED (2-oxo-hept-3-ene-1,7-dioate).</text>
</comment>
<dbReference type="EMBL" id="LR131271">
    <property type="protein sequence ID" value="VDR24552.1"/>
    <property type="molecule type" value="Genomic_DNA"/>
</dbReference>
<dbReference type="Pfam" id="PF01557">
    <property type="entry name" value="FAA_hydrolase"/>
    <property type="match status" value="1"/>
</dbReference>
<evidence type="ECO:0000256" key="3">
    <source>
        <dbReference type="ARBA" id="ARBA00051258"/>
    </source>
</evidence>
<dbReference type="GO" id="GO:0008704">
    <property type="term" value="F:5-carboxymethyl-2-hydroxymuconate delta-isomerase activity"/>
    <property type="evidence" value="ECO:0007669"/>
    <property type="project" value="UniProtKB-EC"/>
</dbReference>
<dbReference type="GO" id="GO:0018773">
    <property type="term" value="F:acetylpyruvate hydrolase activity"/>
    <property type="evidence" value="ECO:0007669"/>
    <property type="project" value="TreeGrafter"/>
</dbReference>
<comment type="pathway">
    <text evidence="7">Aromatic compound metabolism; 4-hydroxyphenylacetate degradation; pyruvate and succinate semialdehyde from 4-hydroxyphenylacetate: step 5/7.</text>
</comment>
<dbReference type="PANTHER" id="PTHR11820:SF7">
    <property type="entry name" value="ACYLPYRUVASE FAHD1, MITOCHONDRIAL"/>
    <property type="match status" value="1"/>
</dbReference>
<comment type="catalytic activity">
    <reaction evidence="3">
        <text>(3E,5R)-5-carboxy-2-oxohept-3-enedioate + H(+) = (4Z)-2-oxohept-4-enedioate + CO2</text>
        <dbReference type="Rhea" id="RHEA:14397"/>
        <dbReference type="ChEBI" id="CHEBI:15378"/>
        <dbReference type="ChEBI" id="CHEBI:16526"/>
        <dbReference type="ChEBI" id="CHEBI:87491"/>
        <dbReference type="ChEBI" id="CHEBI:87507"/>
        <dbReference type="EC" id="4.1.1.68"/>
    </reaction>
</comment>
<feature type="domain" description="Fumarylacetoacetase-like C-terminal" evidence="8">
    <location>
        <begin position="79"/>
        <end position="293"/>
    </location>
</feature>
<dbReference type="GO" id="GO:0019752">
    <property type="term" value="P:carboxylic acid metabolic process"/>
    <property type="evidence" value="ECO:0007669"/>
    <property type="project" value="UniProtKB-ARBA"/>
</dbReference>
<dbReference type="FunFam" id="3.90.850.10:FF:000002">
    <property type="entry name" value="2-hydroxyhepta-2,4-diene-1,7-dioate isomerase"/>
    <property type="match status" value="1"/>
</dbReference>
<dbReference type="SUPFAM" id="SSF56529">
    <property type="entry name" value="FAH"/>
    <property type="match status" value="1"/>
</dbReference>
<evidence type="ECO:0000256" key="1">
    <source>
        <dbReference type="ARBA" id="ARBA00010211"/>
    </source>
</evidence>
<sequence length="294" mass="31514">MKLVTYVYSDSKRIGVINHAGNIIDVSDIVNSNDMNVLIEHFSEIENSLKLCCEGAGKNAVAIDAVRLLAPIPATRRNIFCVGKNYYAHAEEFGNSGYDSSAAAGNVPANPIIFSKPTTSICGPDDAIDSTLDPYNTIDYEAELAVVLGKKGRIAQDEDPMSFVFGYTLVNDVTSRHLQKLHSQWLLGKGIDGFCPMGPVLVTADEFGPPGSQTISCHVNGELRQQASVSDLIFDIPRLIKTIGQNITLLPGDVIATGTPAGVGLGFTPPRYLVRGDSVTVSMNEIGQLTNTII</sequence>
<dbReference type="InterPro" id="IPR036663">
    <property type="entry name" value="Fumarylacetoacetase_C_sf"/>
</dbReference>
<comment type="catalytic activity">
    <reaction evidence="4">
        <text>(2E,4Z)-5-hydroxypenta-2,4-diene-1,2,5-tricarboxylate = (3E,5R)-5-carboxy-2-oxohept-3-enedioate</text>
        <dbReference type="Rhea" id="RHEA:18813"/>
        <dbReference type="ChEBI" id="CHEBI:47961"/>
        <dbReference type="ChEBI" id="CHEBI:87491"/>
        <dbReference type="EC" id="5.3.3.10"/>
    </reaction>
</comment>
<evidence type="ECO:0000256" key="2">
    <source>
        <dbReference type="ARBA" id="ARBA00022723"/>
    </source>
</evidence>
<evidence type="ECO:0000256" key="6">
    <source>
        <dbReference type="ARBA" id="ARBA00060569"/>
    </source>
</evidence>
<protein>
    <submittedName>
        <fullName evidence="9">4-hydroxyphenylacetate degradation bifunctional isomerase/decarboxylase</fullName>
    </submittedName>
</protein>
<evidence type="ECO:0000256" key="7">
    <source>
        <dbReference type="ARBA" id="ARBA00060680"/>
    </source>
</evidence>
<organism evidence="9 10">
    <name type="scientific">Raoultella terrigena</name>
    <name type="common">Klebsiella terrigena</name>
    <dbReference type="NCBI Taxonomy" id="577"/>
    <lineage>
        <taxon>Bacteria</taxon>
        <taxon>Pseudomonadati</taxon>
        <taxon>Pseudomonadota</taxon>
        <taxon>Gammaproteobacteria</taxon>
        <taxon>Enterobacterales</taxon>
        <taxon>Enterobacteriaceae</taxon>
        <taxon>Klebsiella/Raoultella group</taxon>
        <taxon>Raoultella</taxon>
    </lineage>
</organism>
<reference evidence="9 10" key="1">
    <citation type="submission" date="2018-12" db="EMBL/GenBank/DDBJ databases">
        <authorList>
            <consortium name="Pathogen Informatics"/>
        </authorList>
    </citation>
    <scope>NUCLEOTIDE SEQUENCE [LARGE SCALE GENOMIC DNA]</scope>
    <source>
        <strain evidence="9 10">NCTC13098</strain>
    </source>
</reference>
<evidence type="ECO:0000256" key="4">
    <source>
        <dbReference type="ARBA" id="ARBA00052790"/>
    </source>
</evidence>
<dbReference type="AlphaFoldDB" id="A0A3P8KSJ6"/>
<keyword evidence="2" id="KW-0479">Metal-binding</keyword>
<dbReference type="GO" id="GO:0046872">
    <property type="term" value="F:metal ion binding"/>
    <property type="evidence" value="ECO:0007669"/>
    <property type="project" value="UniProtKB-KW"/>
</dbReference>
<dbReference type="Proteomes" id="UP000274346">
    <property type="component" value="Chromosome"/>
</dbReference>
<name>A0A3P8KSJ6_RAOTE</name>
<evidence type="ECO:0000313" key="10">
    <source>
        <dbReference type="Proteomes" id="UP000274346"/>
    </source>
</evidence>
<evidence type="ECO:0000313" key="9">
    <source>
        <dbReference type="EMBL" id="VDR24552.1"/>
    </source>
</evidence>
<proteinExistence type="inferred from homology"/>
<comment type="pathway">
    <text evidence="6">Aromatic compound metabolism; 4-hydroxyphenylacetate degradation; pyruvate and succinate semialdehyde from 4-hydroxyphenylacetate: step 4/7.</text>
</comment>
<evidence type="ECO:0000259" key="8">
    <source>
        <dbReference type="Pfam" id="PF01557"/>
    </source>
</evidence>
<accession>A0A3P8KSJ6</accession>